<reference evidence="5 6" key="1">
    <citation type="submission" date="2020-03" db="EMBL/GenBank/DDBJ databases">
        <title>Draft Genome Sequence of Cudoniella acicularis.</title>
        <authorList>
            <person name="Buettner E."/>
            <person name="Kellner H."/>
        </authorList>
    </citation>
    <scope>NUCLEOTIDE SEQUENCE [LARGE SCALE GENOMIC DNA]</scope>
    <source>
        <strain evidence="5 6">DSM 108380</strain>
    </source>
</reference>
<dbReference type="SUPFAM" id="SSF53720">
    <property type="entry name" value="ALDH-like"/>
    <property type="match status" value="1"/>
</dbReference>
<dbReference type="GO" id="GO:0004029">
    <property type="term" value="F:aldehyde dehydrogenase (NAD+) activity"/>
    <property type="evidence" value="ECO:0007669"/>
    <property type="project" value="TreeGrafter"/>
</dbReference>
<evidence type="ECO:0000256" key="3">
    <source>
        <dbReference type="SAM" id="MobiDB-lite"/>
    </source>
</evidence>
<dbReference type="InterPro" id="IPR012394">
    <property type="entry name" value="Aldehyde_DH_NAD(P)"/>
</dbReference>
<dbReference type="AlphaFoldDB" id="A0A8H4RD56"/>
<dbReference type="Proteomes" id="UP000566819">
    <property type="component" value="Unassembled WGS sequence"/>
</dbReference>
<evidence type="ECO:0000259" key="4">
    <source>
        <dbReference type="Pfam" id="PF00171"/>
    </source>
</evidence>
<comment type="caution">
    <text evidence="5">The sequence shown here is derived from an EMBL/GenBank/DDBJ whole genome shotgun (WGS) entry which is preliminary data.</text>
</comment>
<feature type="compositionally biased region" description="Polar residues" evidence="3">
    <location>
        <begin position="331"/>
        <end position="344"/>
    </location>
</feature>
<dbReference type="EMBL" id="JAAMPI010001133">
    <property type="protein sequence ID" value="KAF4626544.1"/>
    <property type="molecule type" value="Genomic_DNA"/>
</dbReference>
<feature type="domain" description="Aldehyde dehydrogenase" evidence="4">
    <location>
        <begin position="20"/>
        <end position="274"/>
    </location>
</feature>
<dbReference type="GO" id="GO:0005737">
    <property type="term" value="C:cytoplasm"/>
    <property type="evidence" value="ECO:0007669"/>
    <property type="project" value="TreeGrafter"/>
</dbReference>
<name>A0A8H4RD56_9HELO</name>
<dbReference type="PANTHER" id="PTHR43570">
    <property type="entry name" value="ALDEHYDE DEHYDROGENASE"/>
    <property type="match status" value="1"/>
</dbReference>
<dbReference type="InterPro" id="IPR016163">
    <property type="entry name" value="Ald_DH_C"/>
</dbReference>
<dbReference type="InterPro" id="IPR016161">
    <property type="entry name" value="Ald_DH/histidinol_DH"/>
</dbReference>
<evidence type="ECO:0000256" key="2">
    <source>
        <dbReference type="ARBA" id="ARBA00023002"/>
    </source>
</evidence>
<keyword evidence="6" id="KW-1185">Reference proteome</keyword>
<dbReference type="Gene3D" id="3.40.605.10">
    <property type="entry name" value="Aldehyde Dehydrogenase, Chain A, domain 1"/>
    <property type="match status" value="1"/>
</dbReference>
<evidence type="ECO:0000313" key="6">
    <source>
        <dbReference type="Proteomes" id="UP000566819"/>
    </source>
</evidence>
<dbReference type="Gene3D" id="3.40.309.10">
    <property type="entry name" value="Aldehyde Dehydrogenase, Chain A, domain 2"/>
    <property type="match status" value="1"/>
</dbReference>
<dbReference type="InterPro" id="IPR016162">
    <property type="entry name" value="Ald_DH_N"/>
</dbReference>
<dbReference type="Pfam" id="PF00171">
    <property type="entry name" value="Aldedh"/>
    <property type="match status" value="1"/>
</dbReference>
<keyword evidence="2" id="KW-0560">Oxidoreductase</keyword>
<accession>A0A8H4RD56</accession>
<organism evidence="5 6">
    <name type="scientific">Cudoniella acicularis</name>
    <dbReference type="NCBI Taxonomy" id="354080"/>
    <lineage>
        <taxon>Eukaryota</taxon>
        <taxon>Fungi</taxon>
        <taxon>Dikarya</taxon>
        <taxon>Ascomycota</taxon>
        <taxon>Pezizomycotina</taxon>
        <taxon>Leotiomycetes</taxon>
        <taxon>Helotiales</taxon>
        <taxon>Tricladiaceae</taxon>
        <taxon>Cudoniella</taxon>
    </lineage>
</organism>
<sequence>MAEQIFTTVKSSSVEGRLENVQQRKKCPQKIHKAVKQSTSALAEALQEDGRTETDALLEIHALLHKLRQIFDHLDFQESLSAERILAKGGDYLNRDRPLGVVLVLGGNTLPLAQSIVQLAFAIAAGNTVVLLLSPEFQASSVEVQKLLELSGLDKEAVQVVLPSSCSERQPVLADLAVQPFDGIVIQNQADADLVTGGKCMQVHLAMRLIIQISTTWPTIVSRHADLKQAAMEIARAKFLILSGASPAAPSVVFVDEYVLEKFCSCVEAAAREFFPSGQRKDIRQSTEKKKVRMNARAAFEDAGCRTIKINGGEMLVGLADWRLGWFKASPRQSHPTDSPSYQPGSRHEPDSTVPPQLRSLGPMHLQQSIRSALFILLSTTRHHIREPHPAAEPVPATTLPASPANPKSVLTAISCVQRTPGCISAAEYLETTT</sequence>
<evidence type="ECO:0000256" key="1">
    <source>
        <dbReference type="ARBA" id="ARBA00009986"/>
    </source>
</evidence>
<dbReference type="InterPro" id="IPR015590">
    <property type="entry name" value="Aldehyde_DH_dom"/>
</dbReference>
<gene>
    <name evidence="5" type="ORF">G7Y89_g11609</name>
</gene>
<dbReference type="PANTHER" id="PTHR43570:SF16">
    <property type="entry name" value="ALDEHYDE DEHYDROGENASE TYPE III, ISOFORM Q"/>
    <property type="match status" value="1"/>
</dbReference>
<dbReference type="OrthoDB" id="5840532at2759"/>
<protein>
    <recommendedName>
        <fullName evidence="4">Aldehyde dehydrogenase domain-containing protein</fullName>
    </recommendedName>
</protein>
<comment type="similarity">
    <text evidence="1">Belongs to the aldehyde dehydrogenase family.</text>
</comment>
<feature type="region of interest" description="Disordered" evidence="3">
    <location>
        <begin position="330"/>
        <end position="360"/>
    </location>
</feature>
<proteinExistence type="inferred from homology"/>
<evidence type="ECO:0000313" key="5">
    <source>
        <dbReference type="EMBL" id="KAF4626544.1"/>
    </source>
</evidence>
<dbReference type="GO" id="GO:0006081">
    <property type="term" value="P:aldehyde metabolic process"/>
    <property type="evidence" value="ECO:0007669"/>
    <property type="project" value="InterPro"/>
</dbReference>